<comment type="caution">
    <text evidence="2">The sequence shown here is derived from an EMBL/GenBank/DDBJ whole genome shotgun (WGS) entry which is preliminary data.</text>
</comment>
<dbReference type="Proteomes" id="UP000276133">
    <property type="component" value="Unassembled WGS sequence"/>
</dbReference>
<evidence type="ECO:0000256" key="1">
    <source>
        <dbReference type="SAM" id="SignalP"/>
    </source>
</evidence>
<dbReference type="EMBL" id="REGN01004554">
    <property type="protein sequence ID" value="RNA17016.1"/>
    <property type="molecule type" value="Genomic_DNA"/>
</dbReference>
<keyword evidence="1" id="KW-0732">Signal</keyword>
<evidence type="ECO:0000313" key="2">
    <source>
        <dbReference type="EMBL" id="RNA17016.1"/>
    </source>
</evidence>
<evidence type="ECO:0000313" key="3">
    <source>
        <dbReference type="Proteomes" id="UP000276133"/>
    </source>
</evidence>
<dbReference type="AlphaFoldDB" id="A0A3M7R0C5"/>
<gene>
    <name evidence="2" type="ORF">BpHYR1_020831</name>
</gene>
<reference evidence="2 3" key="1">
    <citation type="journal article" date="2018" name="Sci. Rep.">
        <title>Genomic signatures of local adaptation to the degree of environmental predictability in rotifers.</title>
        <authorList>
            <person name="Franch-Gras L."/>
            <person name="Hahn C."/>
            <person name="Garcia-Roger E.M."/>
            <person name="Carmona M.J."/>
            <person name="Serra M."/>
            <person name="Gomez A."/>
        </authorList>
    </citation>
    <scope>NUCLEOTIDE SEQUENCE [LARGE SCALE GENOMIC DNA]</scope>
    <source>
        <strain evidence="2">HYR1</strain>
    </source>
</reference>
<feature type="signal peptide" evidence="1">
    <location>
        <begin position="1"/>
        <end position="24"/>
    </location>
</feature>
<organism evidence="2 3">
    <name type="scientific">Brachionus plicatilis</name>
    <name type="common">Marine rotifer</name>
    <name type="synonym">Brachionus muelleri</name>
    <dbReference type="NCBI Taxonomy" id="10195"/>
    <lineage>
        <taxon>Eukaryota</taxon>
        <taxon>Metazoa</taxon>
        <taxon>Spiralia</taxon>
        <taxon>Gnathifera</taxon>
        <taxon>Rotifera</taxon>
        <taxon>Eurotatoria</taxon>
        <taxon>Monogononta</taxon>
        <taxon>Pseudotrocha</taxon>
        <taxon>Ploima</taxon>
        <taxon>Brachionidae</taxon>
        <taxon>Brachionus</taxon>
    </lineage>
</organism>
<protein>
    <recommendedName>
        <fullName evidence="4">Secreted protein</fullName>
    </recommendedName>
</protein>
<keyword evidence="3" id="KW-1185">Reference proteome</keyword>
<feature type="chain" id="PRO_5017978350" description="Secreted protein" evidence="1">
    <location>
        <begin position="25"/>
        <end position="68"/>
    </location>
</feature>
<sequence length="68" mass="7784">MRTFCWAFIFWSWGCGELTGLGEGEETAGDGEFACMPLLFCNCCLIWFICTWGRICWPARPSCWLCIS</sequence>
<proteinExistence type="predicted"/>
<evidence type="ECO:0008006" key="4">
    <source>
        <dbReference type="Google" id="ProtNLM"/>
    </source>
</evidence>
<accession>A0A3M7R0C5</accession>
<name>A0A3M7R0C5_BRAPC</name>